<feature type="domain" description="FAD-binding FR-type" evidence="10">
    <location>
        <begin position="22"/>
        <end position="129"/>
    </location>
</feature>
<keyword evidence="3" id="KW-0001">2Fe-2S</keyword>
<keyword evidence="4" id="KW-0479">Metal-binding</keyword>
<evidence type="ECO:0000256" key="1">
    <source>
        <dbReference type="ARBA" id="ARBA00001974"/>
    </source>
</evidence>
<dbReference type="InterPro" id="IPR039261">
    <property type="entry name" value="FNR_nucleotide-bd"/>
</dbReference>
<evidence type="ECO:0000256" key="6">
    <source>
        <dbReference type="ARBA" id="ARBA00023002"/>
    </source>
</evidence>
<dbReference type="GO" id="GO:0051537">
    <property type="term" value="F:2 iron, 2 sulfur cluster binding"/>
    <property type="evidence" value="ECO:0007669"/>
    <property type="project" value="UniProtKB-KW"/>
</dbReference>
<keyword evidence="2" id="KW-0285">Flavoprotein</keyword>
<keyword evidence="12" id="KW-1185">Reference proteome</keyword>
<dbReference type="PRINTS" id="PR00410">
    <property type="entry name" value="PHEHYDRXLASE"/>
</dbReference>
<dbReference type="InterPro" id="IPR001433">
    <property type="entry name" value="OxRdtase_FAD/NAD-bd"/>
</dbReference>
<evidence type="ECO:0000256" key="9">
    <source>
        <dbReference type="SAM" id="MobiDB-lite"/>
    </source>
</evidence>
<dbReference type="SUPFAM" id="SSF52343">
    <property type="entry name" value="Ferredoxin reductase-like, C-terminal NADP-linked domain"/>
    <property type="match status" value="1"/>
</dbReference>
<sequence length="251" mass="28479">MGSTTSQTPPRPASGTGDWQRYGEHRGRVLHRERVAHHVNLYIVEKPEGFDFRPGQAVELAIDEQGWRERKRPFTLTSLPSNPRLEFIVKTYPTDENPEHDGVTEHLGRDIVVGDRLIFSDAWGAIEYNGPGTFIAGGAGITPFIAILRQLEQRKELAGNRLFFSNRRAEDVILQGELFRMLGTQVVCTLTQERHRDYEHGRIDAEWLRNRIDDFAQPFYLCGPPGMVKSLRRQLADLGADPQSLVFEEGG</sequence>
<evidence type="ECO:0000313" key="11">
    <source>
        <dbReference type="EMBL" id="KAA5542645.1"/>
    </source>
</evidence>
<evidence type="ECO:0000256" key="2">
    <source>
        <dbReference type="ARBA" id="ARBA00022630"/>
    </source>
</evidence>
<dbReference type="SUPFAM" id="SSF63380">
    <property type="entry name" value="Riboflavin synthase domain-like"/>
    <property type="match status" value="1"/>
</dbReference>
<dbReference type="Gene3D" id="2.40.30.10">
    <property type="entry name" value="Translation factors"/>
    <property type="match status" value="1"/>
</dbReference>
<keyword evidence="8" id="KW-0411">Iron-sulfur</keyword>
<evidence type="ECO:0000259" key="10">
    <source>
        <dbReference type="PROSITE" id="PS51384"/>
    </source>
</evidence>
<gene>
    <name evidence="11" type="ORF">FYK55_14020</name>
</gene>
<evidence type="ECO:0000256" key="8">
    <source>
        <dbReference type="ARBA" id="ARBA00023014"/>
    </source>
</evidence>
<comment type="caution">
    <text evidence="11">The sequence shown here is derived from an EMBL/GenBank/DDBJ whole genome shotgun (WGS) entry which is preliminary data.</text>
</comment>
<evidence type="ECO:0000256" key="5">
    <source>
        <dbReference type="ARBA" id="ARBA00022827"/>
    </source>
</evidence>
<dbReference type="PANTHER" id="PTHR47354:SF6">
    <property type="entry name" value="NADH OXIDOREDUCTASE HCR"/>
    <property type="match status" value="1"/>
</dbReference>
<evidence type="ECO:0000256" key="7">
    <source>
        <dbReference type="ARBA" id="ARBA00023004"/>
    </source>
</evidence>
<dbReference type="PROSITE" id="PS51384">
    <property type="entry name" value="FAD_FR"/>
    <property type="match status" value="1"/>
</dbReference>
<dbReference type="PANTHER" id="PTHR47354">
    <property type="entry name" value="NADH OXIDOREDUCTASE HCR"/>
    <property type="match status" value="1"/>
</dbReference>
<evidence type="ECO:0000313" key="12">
    <source>
        <dbReference type="Proteomes" id="UP000324479"/>
    </source>
</evidence>
<comment type="cofactor">
    <cofactor evidence="1">
        <name>FAD</name>
        <dbReference type="ChEBI" id="CHEBI:57692"/>
    </cofactor>
</comment>
<protein>
    <submittedName>
        <fullName evidence="11">Flavodoxin reductase</fullName>
    </submittedName>
</protein>
<name>A0A5M6DBW7_9BACT</name>
<dbReference type="GO" id="GO:0046872">
    <property type="term" value="F:metal ion binding"/>
    <property type="evidence" value="ECO:0007669"/>
    <property type="project" value="UniProtKB-KW"/>
</dbReference>
<dbReference type="Proteomes" id="UP000324479">
    <property type="component" value="Unassembled WGS sequence"/>
</dbReference>
<dbReference type="InterPro" id="IPR017927">
    <property type="entry name" value="FAD-bd_FR_type"/>
</dbReference>
<feature type="region of interest" description="Disordered" evidence="9">
    <location>
        <begin position="1"/>
        <end position="22"/>
    </location>
</feature>
<dbReference type="RefSeq" id="WP_150077062.1">
    <property type="nucleotide sequence ID" value="NZ_VWOX01000007.1"/>
</dbReference>
<dbReference type="InterPro" id="IPR017938">
    <property type="entry name" value="Riboflavin_synthase-like_b-brl"/>
</dbReference>
<accession>A0A5M6DBW7</accession>
<reference evidence="11 12" key="1">
    <citation type="submission" date="2019-08" db="EMBL/GenBank/DDBJ databases">
        <authorList>
            <person name="Dhanesh K."/>
            <person name="Kumar G."/>
            <person name="Sasikala C."/>
            <person name="Venkata Ramana C."/>
        </authorList>
    </citation>
    <scope>NUCLEOTIDE SEQUENCE [LARGE SCALE GENOMIC DNA]</scope>
    <source>
        <strain evidence="11 12">JC645</strain>
    </source>
</reference>
<dbReference type="AlphaFoldDB" id="A0A5M6DBW7"/>
<keyword evidence="6" id="KW-0560">Oxidoreductase</keyword>
<keyword evidence="7" id="KW-0408">Iron</keyword>
<dbReference type="Pfam" id="PF00175">
    <property type="entry name" value="NAD_binding_1"/>
    <property type="match status" value="1"/>
</dbReference>
<dbReference type="EMBL" id="VWOX01000007">
    <property type="protein sequence ID" value="KAA5542645.1"/>
    <property type="molecule type" value="Genomic_DNA"/>
</dbReference>
<evidence type="ECO:0000256" key="3">
    <source>
        <dbReference type="ARBA" id="ARBA00022714"/>
    </source>
</evidence>
<evidence type="ECO:0000256" key="4">
    <source>
        <dbReference type="ARBA" id="ARBA00022723"/>
    </source>
</evidence>
<keyword evidence="5" id="KW-0274">FAD</keyword>
<dbReference type="Gene3D" id="3.40.50.80">
    <property type="entry name" value="Nucleotide-binding domain of ferredoxin-NADP reductase (FNR) module"/>
    <property type="match status" value="1"/>
</dbReference>
<organism evidence="11 12">
    <name type="scientific">Roseiconus nitratireducens</name>
    <dbReference type="NCBI Taxonomy" id="2605748"/>
    <lineage>
        <taxon>Bacteria</taxon>
        <taxon>Pseudomonadati</taxon>
        <taxon>Planctomycetota</taxon>
        <taxon>Planctomycetia</taxon>
        <taxon>Pirellulales</taxon>
        <taxon>Pirellulaceae</taxon>
        <taxon>Roseiconus</taxon>
    </lineage>
</organism>
<dbReference type="GO" id="GO:0016491">
    <property type="term" value="F:oxidoreductase activity"/>
    <property type="evidence" value="ECO:0007669"/>
    <property type="project" value="UniProtKB-KW"/>
</dbReference>
<dbReference type="InterPro" id="IPR050415">
    <property type="entry name" value="MRET"/>
</dbReference>
<proteinExistence type="predicted"/>